<dbReference type="GO" id="GO:0016301">
    <property type="term" value="F:kinase activity"/>
    <property type="evidence" value="ECO:0007669"/>
    <property type="project" value="UniProtKB-KW"/>
</dbReference>
<evidence type="ECO:0000313" key="2">
    <source>
        <dbReference type="EMBL" id="MUL35786.1"/>
    </source>
</evidence>
<reference evidence="2 3" key="1">
    <citation type="journal article" date="2019" name="Front. Microbiol.">
        <title>Genomic Features for Desiccation Tolerance and Sugar Biosynthesis in the Extremophile Gloeocapsopsis sp. UTEX B3054.</title>
        <authorList>
            <person name="Urrejola C."/>
            <person name="Alcorta J."/>
            <person name="Salas L."/>
            <person name="Vasquez M."/>
            <person name="Polz M.F."/>
            <person name="Vicuna R."/>
            <person name="Diez B."/>
        </authorList>
    </citation>
    <scope>NUCLEOTIDE SEQUENCE [LARGE SCALE GENOMIC DNA]</scope>
    <source>
        <strain evidence="2 3">1H9</strain>
    </source>
</reference>
<protein>
    <submittedName>
        <fullName evidence="2">LPS biosynthesis choline kinase</fullName>
    </submittedName>
</protein>
<name>A0A6N8FV13_9CHRO</name>
<dbReference type="Gene3D" id="3.90.1200.10">
    <property type="match status" value="1"/>
</dbReference>
<accession>A0A6N8FV13</accession>
<comment type="caution">
    <text evidence="2">The sequence shown here is derived from an EMBL/GenBank/DDBJ whole genome shotgun (WGS) entry which is preliminary data.</text>
</comment>
<keyword evidence="2" id="KW-0418">Kinase</keyword>
<gene>
    <name evidence="2" type="ORF">BWI75_05330</name>
</gene>
<dbReference type="AlphaFoldDB" id="A0A6N8FV13"/>
<dbReference type="InterPro" id="IPR002575">
    <property type="entry name" value="Aminoglycoside_PTrfase"/>
</dbReference>
<dbReference type="Proteomes" id="UP000441797">
    <property type="component" value="Unassembled WGS sequence"/>
</dbReference>
<evidence type="ECO:0000313" key="3">
    <source>
        <dbReference type="Proteomes" id="UP000441797"/>
    </source>
</evidence>
<dbReference type="Pfam" id="PF01636">
    <property type="entry name" value="APH"/>
    <property type="match status" value="1"/>
</dbReference>
<keyword evidence="3" id="KW-1185">Reference proteome</keyword>
<sequence>MEFILSDANVFAYLVSRELCTQEEAISGVEQKSAKNFNLLVTLSAGRKLLVKQEPFTGQQEGANEFLREWRIHEFIQRFLELGYISAWLPEVIHFDADRSIIVVNYLTNYRDLAEFYAQENRFSPDIAGAIGSVLAAIHRATLNCQEYQDFFVQDTVSETDQELQLTEGLDRIGPEIFGQVPDDGLKFFALYQRYDSLGKAIAELGHAYQPCCLTHNDLKLNNILLPLDWEKENHLQIRLIDWERSDWGDPAFDLGALIASYLLVWLTSLVVSKSIGIEEALRLAMTPLEDLQPSLVTLMRNYCDRFPEIFELRPDFLQRVMQFTGLNLIKAIQSMLQYQKSFGNTGICLLQVAKTLLCRPEASIRTIFGIEESELTRLIRSANH</sequence>
<dbReference type="EMBL" id="NAPY01000005">
    <property type="protein sequence ID" value="MUL35786.1"/>
    <property type="molecule type" value="Genomic_DNA"/>
</dbReference>
<dbReference type="RefSeq" id="WP_105222245.1">
    <property type="nucleotide sequence ID" value="NZ_CAWNSU010000006.1"/>
</dbReference>
<proteinExistence type="predicted"/>
<dbReference type="SUPFAM" id="SSF56112">
    <property type="entry name" value="Protein kinase-like (PK-like)"/>
    <property type="match status" value="1"/>
</dbReference>
<dbReference type="InterPro" id="IPR011009">
    <property type="entry name" value="Kinase-like_dom_sf"/>
</dbReference>
<feature type="domain" description="Aminoglycoside phosphotransferase" evidence="1">
    <location>
        <begin position="38"/>
        <end position="261"/>
    </location>
</feature>
<dbReference type="OrthoDB" id="3806873at2"/>
<evidence type="ECO:0000259" key="1">
    <source>
        <dbReference type="Pfam" id="PF01636"/>
    </source>
</evidence>
<organism evidence="2 3">
    <name type="scientific">Gloeocapsopsis dulcis AAB1 = 1H9</name>
    <dbReference type="NCBI Taxonomy" id="1433147"/>
    <lineage>
        <taxon>Bacteria</taxon>
        <taxon>Bacillati</taxon>
        <taxon>Cyanobacteriota</taxon>
        <taxon>Cyanophyceae</taxon>
        <taxon>Oscillatoriophycideae</taxon>
        <taxon>Chroococcales</taxon>
        <taxon>Chroococcaceae</taxon>
        <taxon>Gloeocapsopsis</taxon>
        <taxon>Gloeocapsopsis dulcis</taxon>
    </lineage>
</organism>
<keyword evidence="2" id="KW-0808">Transferase</keyword>